<dbReference type="PROSITE" id="PS51352">
    <property type="entry name" value="THIOREDOXIN_2"/>
    <property type="match status" value="1"/>
</dbReference>
<dbReference type="GO" id="GO:0016209">
    <property type="term" value="F:antioxidant activity"/>
    <property type="evidence" value="ECO:0007669"/>
    <property type="project" value="InterPro"/>
</dbReference>
<protein>
    <submittedName>
        <fullName evidence="4">Thiol-disulfide isomerase or thioredoxin</fullName>
    </submittedName>
</protein>
<proteinExistence type="predicted"/>
<dbReference type="GO" id="GO:0016853">
    <property type="term" value="F:isomerase activity"/>
    <property type="evidence" value="ECO:0007669"/>
    <property type="project" value="UniProtKB-KW"/>
</dbReference>
<keyword evidence="5" id="KW-1185">Reference proteome</keyword>
<dbReference type="EMBL" id="LT607750">
    <property type="protein sequence ID" value="SCG39904.1"/>
    <property type="molecule type" value="Genomic_DNA"/>
</dbReference>
<dbReference type="GO" id="GO:0016491">
    <property type="term" value="F:oxidoreductase activity"/>
    <property type="evidence" value="ECO:0007669"/>
    <property type="project" value="InterPro"/>
</dbReference>
<dbReference type="InterPro" id="IPR013766">
    <property type="entry name" value="Thioredoxin_domain"/>
</dbReference>
<feature type="chain" id="PRO_5039101077" evidence="2">
    <location>
        <begin position="40"/>
        <end position="210"/>
    </location>
</feature>
<dbReference type="InterPro" id="IPR050553">
    <property type="entry name" value="Thioredoxin_ResA/DsbE_sf"/>
</dbReference>
<dbReference type="AlphaFoldDB" id="A0A1C5H1L8"/>
<evidence type="ECO:0000313" key="4">
    <source>
        <dbReference type="EMBL" id="SCG39904.1"/>
    </source>
</evidence>
<evidence type="ECO:0000256" key="2">
    <source>
        <dbReference type="SAM" id="SignalP"/>
    </source>
</evidence>
<dbReference type="RefSeq" id="WP_088992530.1">
    <property type="nucleotide sequence ID" value="NZ_LT607750.1"/>
</dbReference>
<dbReference type="InterPro" id="IPR036249">
    <property type="entry name" value="Thioredoxin-like_sf"/>
</dbReference>
<reference evidence="4 5" key="1">
    <citation type="submission" date="2016-06" db="EMBL/GenBank/DDBJ databases">
        <authorList>
            <person name="Kjaerup R.B."/>
            <person name="Dalgaard T.S."/>
            <person name="Juul-Madsen H.R."/>
        </authorList>
    </citation>
    <scope>NUCLEOTIDE SEQUENCE [LARGE SCALE GENOMIC DNA]</scope>
    <source>
        <strain evidence="4 5">DSM 43904</strain>
    </source>
</reference>
<dbReference type="Proteomes" id="UP000198217">
    <property type="component" value="Chromosome I"/>
</dbReference>
<name>A0A1C5H1L8_9ACTN</name>
<gene>
    <name evidence="4" type="ORF">GA0070609_0789</name>
</gene>
<feature type="region of interest" description="Disordered" evidence="1">
    <location>
        <begin position="44"/>
        <end position="73"/>
    </location>
</feature>
<dbReference type="SUPFAM" id="SSF52833">
    <property type="entry name" value="Thioredoxin-like"/>
    <property type="match status" value="1"/>
</dbReference>
<dbReference type="PANTHER" id="PTHR42852:SF17">
    <property type="entry name" value="THIOREDOXIN-LIKE PROTEIN HI_1115"/>
    <property type="match status" value="1"/>
</dbReference>
<dbReference type="InterPro" id="IPR000866">
    <property type="entry name" value="AhpC/TSA"/>
</dbReference>
<feature type="domain" description="Thioredoxin" evidence="3">
    <location>
        <begin position="50"/>
        <end position="210"/>
    </location>
</feature>
<feature type="signal peptide" evidence="2">
    <location>
        <begin position="1"/>
        <end position="39"/>
    </location>
</feature>
<sequence>MRTLCRSVRPGRSPRRTPRRVSGPLAVLLAAVLGATACAGGADPAGPAAAATGGTAPSPTGGTVASPTGSAGPAAPVPDTLAFTARTLDGAAFSGAALAGRPVVLWFWAPWCATCASQAWTVAEVAPKYRDTVPIVGVAGLGEQRAMKDFVTEFELAGTPQLDDRAGALWRRFEVVEQSTFVIIDRSGAVVHQGFLDGEDLTRRVAALAG</sequence>
<organism evidence="4 5">
    <name type="scientific">Micromonospora echinaurantiaca</name>
    <dbReference type="NCBI Taxonomy" id="47857"/>
    <lineage>
        <taxon>Bacteria</taxon>
        <taxon>Bacillati</taxon>
        <taxon>Actinomycetota</taxon>
        <taxon>Actinomycetes</taxon>
        <taxon>Micromonosporales</taxon>
        <taxon>Micromonosporaceae</taxon>
        <taxon>Micromonospora</taxon>
    </lineage>
</organism>
<evidence type="ECO:0000313" key="5">
    <source>
        <dbReference type="Proteomes" id="UP000198217"/>
    </source>
</evidence>
<dbReference type="PROSITE" id="PS00194">
    <property type="entry name" value="THIOREDOXIN_1"/>
    <property type="match status" value="1"/>
</dbReference>
<dbReference type="Gene3D" id="3.40.30.10">
    <property type="entry name" value="Glutaredoxin"/>
    <property type="match status" value="1"/>
</dbReference>
<dbReference type="PANTHER" id="PTHR42852">
    <property type="entry name" value="THIOL:DISULFIDE INTERCHANGE PROTEIN DSBE"/>
    <property type="match status" value="1"/>
</dbReference>
<feature type="compositionally biased region" description="Low complexity" evidence="1">
    <location>
        <begin position="1"/>
        <end position="11"/>
    </location>
</feature>
<keyword evidence="2" id="KW-0732">Signal</keyword>
<feature type="region of interest" description="Disordered" evidence="1">
    <location>
        <begin position="1"/>
        <end position="20"/>
    </location>
</feature>
<accession>A0A1C5H1L8</accession>
<keyword evidence="4" id="KW-0413">Isomerase</keyword>
<evidence type="ECO:0000259" key="3">
    <source>
        <dbReference type="PROSITE" id="PS51352"/>
    </source>
</evidence>
<dbReference type="InterPro" id="IPR017937">
    <property type="entry name" value="Thioredoxin_CS"/>
</dbReference>
<dbReference type="Pfam" id="PF00578">
    <property type="entry name" value="AhpC-TSA"/>
    <property type="match status" value="1"/>
</dbReference>
<evidence type="ECO:0000256" key="1">
    <source>
        <dbReference type="SAM" id="MobiDB-lite"/>
    </source>
</evidence>